<evidence type="ECO:0000256" key="1">
    <source>
        <dbReference type="SAM" id="MobiDB-lite"/>
    </source>
</evidence>
<dbReference type="Proteomes" id="UP001215280">
    <property type="component" value="Unassembled WGS sequence"/>
</dbReference>
<proteinExistence type="predicted"/>
<dbReference type="AlphaFoldDB" id="A0AAD7MHB6"/>
<feature type="non-terminal residue" evidence="2">
    <location>
        <position position="186"/>
    </location>
</feature>
<feature type="region of interest" description="Disordered" evidence="1">
    <location>
        <begin position="73"/>
        <end position="92"/>
    </location>
</feature>
<keyword evidence="3" id="KW-1185">Reference proteome</keyword>
<name>A0AAD7MHB6_9AGAR</name>
<evidence type="ECO:0000313" key="3">
    <source>
        <dbReference type="Proteomes" id="UP001215280"/>
    </source>
</evidence>
<accession>A0AAD7MHB6</accession>
<protein>
    <submittedName>
        <fullName evidence="2">Uncharacterized protein</fullName>
    </submittedName>
</protein>
<evidence type="ECO:0000313" key="2">
    <source>
        <dbReference type="EMBL" id="KAJ7717479.1"/>
    </source>
</evidence>
<gene>
    <name evidence="2" type="ORF">DFH07DRAFT_861231</name>
</gene>
<reference evidence="2" key="1">
    <citation type="submission" date="2023-03" db="EMBL/GenBank/DDBJ databases">
        <title>Massive genome expansion in bonnet fungi (Mycena s.s.) driven by repeated elements and novel gene families across ecological guilds.</title>
        <authorList>
            <consortium name="Lawrence Berkeley National Laboratory"/>
            <person name="Harder C.B."/>
            <person name="Miyauchi S."/>
            <person name="Viragh M."/>
            <person name="Kuo A."/>
            <person name="Thoen E."/>
            <person name="Andreopoulos B."/>
            <person name="Lu D."/>
            <person name="Skrede I."/>
            <person name="Drula E."/>
            <person name="Henrissat B."/>
            <person name="Morin E."/>
            <person name="Kohler A."/>
            <person name="Barry K."/>
            <person name="LaButti K."/>
            <person name="Morin E."/>
            <person name="Salamov A."/>
            <person name="Lipzen A."/>
            <person name="Mereny Z."/>
            <person name="Hegedus B."/>
            <person name="Baldrian P."/>
            <person name="Stursova M."/>
            <person name="Weitz H."/>
            <person name="Taylor A."/>
            <person name="Grigoriev I.V."/>
            <person name="Nagy L.G."/>
            <person name="Martin F."/>
            <person name="Kauserud H."/>
        </authorList>
    </citation>
    <scope>NUCLEOTIDE SEQUENCE</scope>
    <source>
        <strain evidence="2">CBHHK188m</strain>
    </source>
</reference>
<sequence length="186" mass="20746">MYPRASLYAGWASVLASRLVPGPYADAPPARLSRRPPLESTVRASLHALRRRCVLSVSFDLLRRAACALARRRPSARTRTRTGPGSSSTLGWSRRMRIRGGTNPRLHRSSRTWCGASTSASRWPWAARRSSAKTSLCRLAEEVAIWSESETDADVDVHVHRNRLLSGERRNGGGEDIRWRTCNLAL</sequence>
<comment type="caution">
    <text evidence="2">The sequence shown here is derived from an EMBL/GenBank/DDBJ whole genome shotgun (WGS) entry which is preliminary data.</text>
</comment>
<organism evidence="2 3">
    <name type="scientific">Mycena maculata</name>
    <dbReference type="NCBI Taxonomy" id="230809"/>
    <lineage>
        <taxon>Eukaryota</taxon>
        <taxon>Fungi</taxon>
        <taxon>Dikarya</taxon>
        <taxon>Basidiomycota</taxon>
        <taxon>Agaricomycotina</taxon>
        <taxon>Agaricomycetes</taxon>
        <taxon>Agaricomycetidae</taxon>
        <taxon>Agaricales</taxon>
        <taxon>Marasmiineae</taxon>
        <taxon>Mycenaceae</taxon>
        <taxon>Mycena</taxon>
    </lineage>
</organism>
<dbReference type="EMBL" id="JARJLG010000317">
    <property type="protein sequence ID" value="KAJ7717479.1"/>
    <property type="molecule type" value="Genomic_DNA"/>
</dbReference>